<dbReference type="PANTHER" id="PTHR13280:SF14">
    <property type="entry name" value="PHOSPHOFURIN ACIDIC CLUSTER SORTING PROTEIN 1"/>
    <property type="match status" value="1"/>
</dbReference>
<dbReference type="GO" id="GO:0044325">
    <property type="term" value="F:transmembrane transporter binding"/>
    <property type="evidence" value="ECO:0007669"/>
    <property type="project" value="TreeGrafter"/>
</dbReference>
<keyword evidence="2" id="KW-0597">Phosphoprotein</keyword>
<keyword evidence="6" id="KW-1185">Reference proteome</keyword>
<gene>
    <name evidence="5" type="ORF">J4Q44_G00283440</name>
</gene>
<dbReference type="EMBL" id="JAGTTL010000027">
    <property type="protein sequence ID" value="KAK6300246.1"/>
    <property type="molecule type" value="Genomic_DNA"/>
</dbReference>
<feature type="compositionally biased region" description="Basic residues" evidence="3">
    <location>
        <begin position="276"/>
        <end position="285"/>
    </location>
</feature>
<evidence type="ECO:0000256" key="2">
    <source>
        <dbReference type="ARBA" id="ARBA00022553"/>
    </source>
</evidence>
<accession>A0AAN8QIQ3</accession>
<proteinExistence type="inferred from homology"/>
<sequence length="329" mass="36206">MMAAAVERGGVRAAFLNPGSGSGIGGPPPAPMPTAPGAVVGAGGMGSNSGGSDGPMPVPMNLFATWEIDRSSPSCVPRLCSLTLKKLIVLKELDRELSSVVIAVKIQGSKRILRSNEYVLPPDGLMETDLELTFSLQYPHFLKRDANRLQIMLQRRKRYKNRTILGYKTLAVGVINMAEVMQHPTDGAQILGLHSNVKEVPVRAAELSVYSLSSQPIDHEDGSGQPGTKAKALDRSPDMDNYSEDDDDSYSSEQEASDDAVQPVDLYDEDDDVQRKPKKNRRKMIRTTSMTRQPNFKQKFVALLKRFKVTDEWASLSTTSRPQWTLMMP</sequence>
<reference evidence="5 6" key="1">
    <citation type="submission" date="2021-04" db="EMBL/GenBank/DDBJ databases">
        <authorList>
            <person name="De Guttry C."/>
            <person name="Zahm M."/>
            <person name="Klopp C."/>
            <person name="Cabau C."/>
            <person name="Louis A."/>
            <person name="Berthelot C."/>
            <person name="Parey E."/>
            <person name="Roest Crollius H."/>
            <person name="Montfort J."/>
            <person name="Robinson-Rechavi M."/>
            <person name="Bucao C."/>
            <person name="Bouchez O."/>
            <person name="Gislard M."/>
            <person name="Lluch J."/>
            <person name="Milhes M."/>
            <person name="Lampietro C."/>
            <person name="Lopez Roques C."/>
            <person name="Donnadieu C."/>
            <person name="Braasch I."/>
            <person name="Desvignes T."/>
            <person name="Postlethwait J."/>
            <person name="Bobe J."/>
            <person name="Wedekind C."/>
            <person name="Guiguen Y."/>
        </authorList>
    </citation>
    <scope>NUCLEOTIDE SEQUENCE [LARGE SCALE GENOMIC DNA]</scope>
    <source>
        <strain evidence="5">Cs_M1</strain>
        <tissue evidence="5">Blood</tissue>
    </source>
</reference>
<name>A0AAN8QIQ3_9TELE</name>
<evidence type="ECO:0000256" key="1">
    <source>
        <dbReference type="ARBA" id="ARBA00008590"/>
    </source>
</evidence>
<feature type="compositionally biased region" description="Acidic residues" evidence="3">
    <location>
        <begin position="241"/>
        <end position="258"/>
    </location>
</feature>
<dbReference type="Pfam" id="PF25332">
    <property type="entry name" value="C2_PACS_N"/>
    <property type="match status" value="1"/>
</dbReference>
<dbReference type="Proteomes" id="UP001356427">
    <property type="component" value="Unassembled WGS sequence"/>
</dbReference>
<organism evidence="5 6">
    <name type="scientific">Coregonus suidteri</name>
    <dbReference type="NCBI Taxonomy" id="861788"/>
    <lineage>
        <taxon>Eukaryota</taxon>
        <taxon>Metazoa</taxon>
        <taxon>Chordata</taxon>
        <taxon>Craniata</taxon>
        <taxon>Vertebrata</taxon>
        <taxon>Euteleostomi</taxon>
        <taxon>Actinopterygii</taxon>
        <taxon>Neopterygii</taxon>
        <taxon>Teleostei</taxon>
        <taxon>Protacanthopterygii</taxon>
        <taxon>Salmoniformes</taxon>
        <taxon>Salmonidae</taxon>
        <taxon>Coregoninae</taxon>
        <taxon>Coregonus</taxon>
    </lineage>
</organism>
<evidence type="ECO:0000259" key="4">
    <source>
        <dbReference type="Pfam" id="PF25332"/>
    </source>
</evidence>
<evidence type="ECO:0000313" key="6">
    <source>
        <dbReference type="Proteomes" id="UP001356427"/>
    </source>
</evidence>
<dbReference type="AlphaFoldDB" id="A0AAN8QIQ3"/>
<evidence type="ECO:0000256" key="3">
    <source>
        <dbReference type="SAM" id="MobiDB-lite"/>
    </source>
</evidence>
<protein>
    <recommendedName>
        <fullName evidence="4">Phosphofurin acidic cluster sorting protein 1/2 N-terminal C2 domain-containing protein</fullName>
    </recommendedName>
</protein>
<dbReference type="PANTHER" id="PTHR13280">
    <property type="entry name" value="PHOSPHOFURIN ACIDIC CLUSTER SORTING PROTEIN"/>
    <property type="match status" value="1"/>
</dbReference>
<dbReference type="GO" id="GO:0072659">
    <property type="term" value="P:protein localization to plasma membrane"/>
    <property type="evidence" value="ECO:0007669"/>
    <property type="project" value="TreeGrafter"/>
</dbReference>
<dbReference type="InterPro" id="IPR057541">
    <property type="entry name" value="PACS1/2_N"/>
</dbReference>
<feature type="domain" description="Phosphofurin acidic cluster sorting protein 1/2 N-terminal C2" evidence="4">
    <location>
        <begin position="58"/>
        <end position="187"/>
    </location>
</feature>
<feature type="region of interest" description="Disordered" evidence="3">
    <location>
        <begin position="214"/>
        <end position="286"/>
    </location>
</feature>
<comment type="caution">
    <text evidence="5">The sequence shown here is derived from an EMBL/GenBank/DDBJ whole genome shotgun (WGS) entry which is preliminary data.</text>
</comment>
<dbReference type="InterPro" id="IPR019381">
    <property type="entry name" value="PACS1/2_C"/>
</dbReference>
<evidence type="ECO:0000313" key="5">
    <source>
        <dbReference type="EMBL" id="KAK6300246.1"/>
    </source>
</evidence>
<comment type="similarity">
    <text evidence="1">Belongs to the PACS family.</text>
</comment>